<proteinExistence type="predicted"/>
<feature type="compositionally biased region" description="Low complexity" evidence="1">
    <location>
        <begin position="229"/>
        <end position="239"/>
    </location>
</feature>
<feature type="compositionally biased region" description="Basic and acidic residues" evidence="1">
    <location>
        <begin position="253"/>
        <end position="274"/>
    </location>
</feature>
<name>A0ABP9JF62_9MICO</name>
<reference evidence="4" key="1">
    <citation type="journal article" date="2019" name="Int. J. Syst. Evol. Microbiol.">
        <title>The Global Catalogue of Microorganisms (GCM) 10K type strain sequencing project: providing services to taxonomists for standard genome sequencing and annotation.</title>
        <authorList>
            <consortium name="The Broad Institute Genomics Platform"/>
            <consortium name="The Broad Institute Genome Sequencing Center for Infectious Disease"/>
            <person name="Wu L."/>
            <person name="Ma J."/>
        </authorList>
    </citation>
    <scope>NUCLEOTIDE SEQUENCE [LARGE SCALE GENOMIC DNA]</scope>
    <source>
        <strain evidence="4">JCM 17687</strain>
    </source>
</reference>
<keyword evidence="2" id="KW-0812">Transmembrane</keyword>
<feature type="transmembrane region" description="Helical" evidence="2">
    <location>
        <begin position="108"/>
        <end position="130"/>
    </location>
</feature>
<keyword evidence="2" id="KW-0472">Membrane</keyword>
<feature type="transmembrane region" description="Helical" evidence="2">
    <location>
        <begin position="12"/>
        <end position="31"/>
    </location>
</feature>
<accession>A0ABP9JF62</accession>
<keyword evidence="2" id="KW-1133">Transmembrane helix</keyword>
<feature type="region of interest" description="Disordered" evidence="1">
    <location>
        <begin position="189"/>
        <end position="274"/>
    </location>
</feature>
<keyword evidence="4" id="KW-1185">Reference proteome</keyword>
<dbReference type="EMBL" id="BAABIW010000017">
    <property type="protein sequence ID" value="GAA5029750.1"/>
    <property type="molecule type" value="Genomic_DNA"/>
</dbReference>
<feature type="transmembrane region" description="Helical" evidence="2">
    <location>
        <begin position="79"/>
        <end position="101"/>
    </location>
</feature>
<organism evidence="3 4">
    <name type="scientific">Terrabacter aeriphilus</name>
    <dbReference type="NCBI Taxonomy" id="515662"/>
    <lineage>
        <taxon>Bacteria</taxon>
        <taxon>Bacillati</taxon>
        <taxon>Actinomycetota</taxon>
        <taxon>Actinomycetes</taxon>
        <taxon>Micrococcales</taxon>
        <taxon>Intrasporangiaceae</taxon>
        <taxon>Terrabacter</taxon>
    </lineage>
</organism>
<dbReference type="Proteomes" id="UP001500427">
    <property type="component" value="Unassembled WGS sequence"/>
</dbReference>
<evidence type="ECO:0000313" key="3">
    <source>
        <dbReference type="EMBL" id="GAA5029750.1"/>
    </source>
</evidence>
<sequence>MKDVRENVVPGRLAAALVGLVGVLAALPTVVLPTQAITNNPAADAGSFTVPDTEQLYWSWGRVVDATPGLEDTVTIGDAGGLVALALALAAGLAGAAAYAFRRGAEGRVLGAVGLAWAASQLVGSIARRLGDTIFGFFSEGQFVLETRPAGVLEVVSAVLLVVATLLVVLRPLAAVVRSGVTLAQQLSRRGVAPVEPRPGDLPARETPRVGIATIRDVAPGSGRGGPSSGARWSGSPSGVGFSDAGSEAGQDAGRDGGARQDHGPDSGRFRPPR</sequence>
<evidence type="ECO:0000256" key="2">
    <source>
        <dbReference type="SAM" id="Phobius"/>
    </source>
</evidence>
<gene>
    <name evidence="3" type="ORF">GCM10023258_26410</name>
</gene>
<feature type="transmembrane region" description="Helical" evidence="2">
    <location>
        <begin position="150"/>
        <end position="170"/>
    </location>
</feature>
<dbReference type="RefSeq" id="WP_345507960.1">
    <property type="nucleotide sequence ID" value="NZ_BAABIW010000017.1"/>
</dbReference>
<evidence type="ECO:0000256" key="1">
    <source>
        <dbReference type="SAM" id="MobiDB-lite"/>
    </source>
</evidence>
<evidence type="ECO:0000313" key="4">
    <source>
        <dbReference type="Proteomes" id="UP001500427"/>
    </source>
</evidence>
<protein>
    <submittedName>
        <fullName evidence="3">Uncharacterized protein</fullName>
    </submittedName>
</protein>
<comment type="caution">
    <text evidence="3">The sequence shown here is derived from an EMBL/GenBank/DDBJ whole genome shotgun (WGS) entry which is preliminary data.</text>
</comment>